<keyword evidence="5" id="KW-0547">Nucleotide-binding</keyword>
<dbReference type="Pfam" id="PF00512">
    <property type="entry name" value="HisKA"/>
    <property type="match status" value="1"/>
</dbReference>
<keyword evidence="13" id="KW-1185">Reference proteome</keyword>
<dbReference type="EMBL" id="JAFBEV010000005">
    <property type="protein sequence ID" value="MBM7657296.1"/>
    <property type="molecule type" value="Genomic_DNA"/>
</dbReference>
<dbReference type="RefSeq" id="WP_205005647.1">
    <property type="nucleotide sequence ID" value="NZ_CBCRXA010000004.1"/>
</dbReference>
<evidence type="ECO:0000256" key="2">
    <source>
        <dbReference type="ARBA" id="ARBA00012438"/>
    </source>
</evidence>
<dbReference type="EC" id="2.7.13.3" evidence="2"/>
<dbReference type="InterPro" id="IPR036097">
    <property type="entry name" value="HisK_dim/P_sf"/>
</dbReference>
<dbReference type="InterPro" id="IPR035965">
    <property type="entry name" value="PAS-like_dom_sf"/>
</dbReference>
<dbReference type="InterPro" id="IPR000700">
    <property type="entry name" value="PAS-assoc_C"/>
</dbReference>
<gene>
    <name evidence="12" type="ORF">JOC27_000739</name>
</gene>
<reference evidence="12 13" key="1">
    <citation type="submission" date="2021-01" db="EMBL/GenBank/DDBJ databases">
        <title>Genomic Encyclopedia of Type Strains, Phase IV (KMG-IV): sequencing the most valuable type-strain genomes for metagenomic binning, comparative biology and taxonomic classification.</title>
        <authorList>
            <person name="Goeker M."/>
        </authorList>
    </citation>
    <scope>NUCLEOTIDE SEQUENCE [LARGE SCALE GENOMIC DNA]</scope>
    <source>
        <strain evidence="12 13">DSM 100968</strain>
    </source>
</reference>
<dbReference type="InterPro" id="IPR003661">
    <property type="entry name" value="HisK_dim/P_dom"/>
</dbReference>
<sequence length="558" mass="63339">MAVRTALITDRIPIAESAQIIYVYDKRDCYLKNVLTFIESAIEQEEHVLLIDDACLFDTALQHLSRKKTPQQLTTVHFASNACLVSYFQNEQTDESLLSSIGVGLHDYQNRYHPLRLWIRADTTESVPERIQHFSKSFLMKLQFMFVAAFDGNKISAQTENVLRKCHEYFMTDDTIVLSNLIDKNLTPFKQLSVQQSEKKTRLQLQATRERLESFIGQNIDPIMILDKNDQSLFINQAFSNLLGWTERDVVGLPADKLPEIDPKRAFEVGRDRDRIKLQNQITAYESIRKTKFGRLINVSITGYPLVDENGEYNGRVMTVQDITATKQAQLLHFQAEKLSLYGEMAAGLAHEIRNPITAIKGFLQLARLEKKEDNDYLPIMAAEIRRIESILNELLLLAKPKATRFCRNNLIEIIEDAVTLLHPQASLAQVDLITTFDKRPLFIFCDKNQLKQVCVNFIKNAIEAMPKDGKVRIHVKSRPGEAIIVFSDQGKGMSKNILEHIGTPFFTTKEQGTGLGMMVSNEIVKSHQGTVAISSKVTRGTTVEIHLPQMAGIVTQD</sequence>
<dbReference type="SUPFAM" id="SSF55874">
    <property type="entry name" value="ATPase domain of HSP90 chaperone/DNA topoisomerase II/histidine kinase"/>
    <property type="match status" value="1"/>
</dbReference>
<keyword evidence="8" id="KW-0902">Two-component regulatory system</keyword>
<comment type="catalytic activity">
    <reaction evidence="1">
        <text>ATP + protein L-histidine = ADP + protein N-phospho-L-histidine.</text>
        <dbReference type="EC" id="2.7.13.3"/>
    </reaction>
</comment>
<dbReference type="PANTHER" id="PTHR43065:SF10">
    <property type="entry name" value="PEROXIDE STRESS-ACTIVATED HISTIDINE KINASE MAK3"/>
    <property type="match status" value="1"/>
</dbReference>
<evidence type="ECO:0000256" key="1">
    <source>
        <dbReference type="ARBA" id="ARBA00000085"/>
    </source>
</evidence>
<keyword evidence="7" id="KW-0067">ATP-binding</keyword>
<dbReference type="InterPro" id="IPR004358">
    <property type="entry name" value="Sig_transdc_His_kin-like_C"/>
</dbReference>
<dbReference type="InterPro" id="IPR000014">
    <property type="entry name" value="PAS"/>
</dbReference>
<evidence type="ECO:0000259" key="10">
    <source>
        <dbReference type="PROSITE" id="PS50112"/>
    </source>
</evidence>
<evidence type="ECO:0000256" key="8">
    <source>
        <dbReference type="ARBA" id="ARBA00023012"/>
    </source>
</evidence>
<evidence type="ECO:0000256" key="4">
    <source>
        <dbReference type="ARBA" id="ARBA00022679"/>
    </source>
</evidence>
<evidence type="ECO:0000313" key="12">
    <source>
        <dbReference type="EMBL" id="MBM7657296.1"/>
    </source>
</evidence>
<dbReference type="Proteomes" id="UP000823201">
    <property type="component" value="Unassembled WGS sequence"/>
</dbReference>
<dbReference type="CDD" id="cd00082">
    <property type="entry name" value="HisKA"/>
    <property type="match status" value="1"/>
</dbReference>
<feature type="domain" description="PAS" evidence="10">
    <location>
        <begin position="208"/>
        <end position="252"/>
    </location>
</feature>
<dbReference type="PROSITE" id="PS50112">
    <property type="entry name" value="PAS"/>
    <property type="match status" value="1"/>
</dbReference>
<evidence type="ECO:0000313" key="13">
    <source>
        <dbReference type="Proteomes" id="UP000823201"/>
    </source>
</evidence>
<keyword evidence="3" id="KW-0597">Phosphoprotein</keyword>
<protein>
    <recommendedName>
        <fullName evidence="2">histidine kinase</fullName>
        <ecNumber evidence="2">2.7.13.3</ecNumber>
    </recommendedName>
</protein>
<dbReference type="SMART" id="SM00387">
    <property type="entry name" value="HATPase_c"/>
    <property type="match status" value="1"/>
</dbReference>
<evidence type="ECO:0000256" key="5">
    <source>
        <dbReference type="ARBA" id="ARBA00022741"/>
    </source>
</evidence>
<dbReference type="PANTHER" id="PTHR43065">
    <property type="entry name" value="SENSOR HISTIDINE KINASE"/>
    <property type="match status" value="1"/>
</dbReference>
<evidence type="ECO:0000259" key="9">
    <source>
        <dbReference type="PROSITE" id="PS50109"/>
    </source>
</evidence>
<dbReference type="InterPro" id="IPR036890">
    <property type="entry name" value="HATPase_C_sf"/>
</dbReference>
<keyword evidence="6" id="KW-0418">Kinase</keyword>
<dbReference type="CDD" id="cd00130">
    <property type="entry name" value="PAS"/>
    <property type="match status" value="1"/>
</dbReference>
<dbReference type="Pfam" id="PF13426">
    <property type="entry name" value="PAS_9"/>
    <property type="match status" value="1"/>
</dbReference>
<dbReference type="SUPFAM" id="SSF55785">
    <property type="entry name" value="PYP-like sensor domain (PAS domain)"/>
    <property type="match status" value="1"/>
</dbReference>
<dbReference type="SMART" id="SM00388">
    <property type="entry name" value="HisKA"/>
    <property type="match status" value="1"/>
</dbReference>
<dbReference type="Gene3D" id="3.30.450.20">
    <property type="entry name" value="PAS domain"/>
    <property type="match status" value="1"/>
</dbReference>
<evidence type="ECO:0000256" key="7">
    <source>
        <dbReference type="ARBA" id="ARBA00022840"/>
    </source>
</evidence>
<comment type="caution">
    <text evidence="12">The sequence shown here is derived from an EMBL/GenBank/DDBJ whole genome shotgun (WGS) entry which is preliminary data.</text>
</comment>
<dbReference type="NCBIfam" id="TIGR00229">
    <property type="entry name" value="sensory_box"/>
    <property type="match status" value="1"/>
</dbReference>
<dbReference type="InterPro" id="IPR005467">
    <property type="entry name" value="His_kinase_dom"/>
</dbReference>
<feature type="domain" description="PAC" evidence="11">
    <location>
        <begin position="281"/>
        <end position="335"/>
    </location>
</feature>
<accession>A0ABS2Q6U3</accession>
<proteinExistence type="predicted"/>
<dbReference type="Pfam" id="PF02518">
    <property type="entry name" value="HATPase_c"/>
    <property type="match status" value="1"/>
</dbReference>
<organism evidence="12 13">
    <name type="scientific">Sporolactobacillus spathodeae</name>
    <dbReference type="NCBI Taxonomy" id="1465502"/>
    <lineage>
        <taxon>Bacteria</taxon>
        <taxon>Bacillati</taxon>
        <taxon>Bacillota</taxon>
        <taxon>Bacilli</taxon>
        <taxon>Bacillales</taxon>
        <taxon>Sporolactobacillaceae</taxon>
        <taxon>Sporolactobacillus</taxon>
    </lineage>
</organism>
<dbReference type="PROSITE" id="PS50113">
    <property type="entry name" value="PAC"/>
    <property type="match status" value="1"/>
</dbReference>
<dbReference type="SUPFAM" id="SSF47384">
    <property type="entry name" value="Homodimeric domain of signal transducing histidine kinase"/>
    <property type="match status" value="1"/>
</dbReference>
<dbReference type="Gene3D" id="3.30.565.10">
    <property type="entry name" value="Histidine kinase-like ATPase, C-terminal domain"/>
    <property type="match status" value="1"/>
</dbReference>
<dbReference type="Gene3D" id="1.10.287.130">
    <property type="match status" value="1"/>
</dbReference>
<evidence type="ECO:0000256" key="6">
    <source>
        <dbReference type="ARBA" id="ARBA00022777"/>
    </source>
</evidence>
<dbReference type="PROSITE" id="PS50109">
    <property type="entry name" value="HIS_KIN"/>
    <property type="match status" value="1"/>
</dbReference>
<keyword evidence="4" id="KW-0808">Transferase</keyword>
<dbReference type="InterPro" id="IPR003594">
    <property type="entry name" value="HATPase_dom"/>
</dbReference>
<dbReference type="CDD" id="cd00075">
    <property type="entry name" value="HATPase"/>
    <property type="match status" value="1"/>
</dbReference>
<name>A0ABS2Q6U3_9BACL</name>
<feature type="domain" description="Histidine kinase" evidence="9">
    <location>
        <begin position="348"/>
        <end position="552"/>
    </location>
</feature>
<evidence type="ECO:0000256" key="3">
    <source>
        <dbReference type="ARBA" id="ARBA00022553"/>
    </source>
</evidence>
<dbReference type="PRINTS" id="PR00344">
    <property type="entry name" value="BCTRLSENSOR"/>
</dbReference>
<evidence type="ECO:0000259" key="11">
    <source>
        <dbReference type="PROSITE" id="PS50113"/>
    </source>
</evidence>